<comment type="similarity">
    <text evidence="2">Belongs to the nitroreductase family.</text>
</comment>
<evidence type="ECO:0000256" key="3">
    <source>
        <dbReference type="ARBA" id="ARBA00022630"/>
    </source>
</evidence>
<evidence type="ECO:0000256" key="2">
    <source>
        <dbReference type="ARBA" id="ARBA00007118"/>
    </source>
</evidence>
<dbReference type="CDD" id="cd20609">
    <property type="entry name" value="nitroreductase"/>
    <property type="match status" value="1"/>
</dbReference>
<evidence type="ECO:0000256" key="5">
    <source>
        <dbReference type="ARBA" id="ARBA00023002"/>
    </source>
</evidence>
<dbReference type="AlphaFoldDB" id="A0A212J910"/>
<dbReference type="GO" id="GO:0016491">
    <property type="term" value="F:oxidoreductase activity"/>
    <property type="evidence" value="ECO:0007669"/>
    <property type="project" value="UniProtKB-KW"/>
</dbReference>
<proteinExistence type="inferred from homology"/>
<accession>A0A212J910</accession>
<dbReference type="PANTHER" id="PTHR43673:SF2">
    <property type="entry name" value="NITROREDUCTASE"/>
    <property type="match status" value="1"/>
</dbReference>
<protein>
    <recommendedName>
        <fullName evidence="6">Nitroreductase domain-containing protein</fullName>
    </recommendedName>
</protein>
<keyword evidence="4" id="KW-0288">FMN</keyword>
<evidence type="ECO:0000259" key="6">
    <source>
        <dbReference type="Pfam" id="PF00881"/>
    </source>
</evidence>
<dbReference type="Gene3D" id="3.40.109.10">
    <property type="entry name" value="NADH Oxidase"/>
    <property type="match status" value="1"/>
</dbReference>
<keyword evidence="5" id="KW-0560">Oxidoreductase</keyword>
<keyword evidence="3" id="KW-0285">Flavoprotein</keyword>
<dbReference type="RefSeq" id="WP_296939529.1">
    <property type="nucleotide sequence ID" value="NZ_LT599032.1"/>
</dbReference>
<reference evidence="7" key="1">
    <citation type="submission" date="2016-04" db="EMBL/GenBank/DDBJ databases">
        <authorList>
            <person name="Evans L.H."/>
            <person name="Alamgir A."/>
            <person name="Owens N."/>
            <person name="Weber N.D."/>
            <person name="Virtaneva K."/>
            <person name="Barbian K."/>
            <person name="Babar A."/>
            <person name="Rosenke K."/>
        </authorList>
    </citation>
    <scope>NUCLEOTIDE SEQUENCE</scope>
    <source>
        <strain evidence="7">86-1</strain>
    </source>
</reference>
<dbReference type="InterPro" id="IPR000415">
    <property type="entry name" value="Nitroreductase-like"/>
</dbReference>
<name>A0A212J910_9BACT</name>
<organism evidence="7">
    <name type="scientific">uncultured Dysgonomonas sp</name>
    <dbReference type="NCBI Taxonomy" id="206096"/>
    <lineage>
        <taxon>Bacteria</taxon>
        <taxon>Pseudomonadati</taxon>
        <taxon>Bacteroidota</taxon>
        <taxon>Bacteroidia</taxon>
        <taxon>Bacteroidales</taxon>
        <taxon>Dysgonomonadaceae</taxon>
        <taxon>Dysgonomonas</taxon>
        <taxon>environmental samples</taxon>
    </lineage>
</organism>
<dbReference type="PANTHER" id="PTHR43673">
    <property type="entry name" value="NAD(P)H NITROREDUCTASE YDGI-RELATED"/>
    <property type="match status" value="1"/>
</dbReference>
<evidence type="ECO:0000256" key="4">
    <source>
        <dbReference type="ARBA" id="ARBA00022643"/>
    </source>
</evidence>
<sequence length="172" mass="19358">MKLKELIESRYSVRAYLSRAVEEDKINYILECARLAPSACNNQPWKFFIIRNQSVISCIQESYNREWFKSAPVHIVVCKDSSISWKRAGSDNKDFGDVDAAIAAEHICLAAAGIGLGTCWICNFKPDVLTGVLNLSPNLEPIAIFPLGYIDMDKSISPEKKRKSLSEITEWI</sequence>
<dbReference type="SUPFAM" id="SSF55469">
    <property type="entry name" value="FMN-dependent nitroreductase-like"/>
    <property type="match status" value="1"/>
</dbReference>
<dbReference type="Pfam" id="PF00881">
    <property type="entry name" value="Nitroreductase"/>
    <property type="match status" value="2"/>
</dbReference>
<evidence type="ECO:0000313" key="7">
    <source>
        <dbReference type="EMBL" id="SBV95911.1"/>
    </source>
</evidence>
<dbReference type="InterPro" id="IPR029479">
    <property type="entry name" value="Nitroreductase"/>
</dbReference>
<feature type="domain" description="Nitroreductase" evidence="6">
    <location>
        <begin position="63"/>
        <end position="149"/>
    </location>
</feature>
<comment type="cofactor">
    <cofactor evidence="1">
        <name>FMN</name>
        <dbReference type="ChEBI" id="CHEBI:58210"/>
    </cofactor>
</comment>
<dbReference type="EMBL" id="FLUM01000001">
    <property type="protein sequence ID" value="SBV95911.1"/>
    <property type="molecule type" value="Genomic_DNA"/>
</dbReference>
<feature type="domain" description="Nitroreductase" evidence="6">
    <location>
        <begin position="7"/>
        <end position="55"/>
    </location>
</feature>
<gene>
    <name evidence="7" type="ORF">KL86DYS1_11516</name>
</gene>
<evidence type="ECO:0000256" key="1">
    <source>
        <dbReference type="ARBA" id="ARBA00001917"/>
    </source>
</evidence>